<dbReference type="Gene3D" id="3.40.50.2000">
    <property type="entry name" value="Glycogen Phosphorylase B"/>
    <property type="match status" value="3"/>
</dbReference>
<keyword evidence="3" id="KW-1185">Reference proteome</keyword>
<dbReference type="Pfam" id="PF00201">
    <property type="entry name" value="UDPGT"/>
    <property type="match status" value="1"/>
</dbReference>
<dbReference type="EMBL" id="KZ451943">
    <property type="protein sequence ID" value="PKA59878.1"/>
    <property type="molecule type" value="Genomic_DNA"/>
</dbReference>
<evidence type="ECO:0000256" key="1">
    <source>
        <dbReference type="ARBA" id="ARBA00022679"/>
    </source>
</evidence>
<evidence type="ECO:0000313" key="3">
    <source>
        <dbReference type="Proteomes" id="UP000236161"/>
    </source>
</evidence>
<dbReference type="EC" id="2.4.1.-" evidence="2"/>
<name>A0A2I0AWF6_9ASPA</name>
<dbReference type="AlphaFoldDB" id="A0A2I0AWF6"/>
<evidence type="ECO:0000313" key="2">
    <source>
        <dbReference type="EMBL" id="PKA59878.1"/>
    </source>
</evidence>
<dbReference type="Proteomes" id="UP000236161">
    <property type="component" value="Unassembled WGS sequence"/>
</dbReference>
<gene>
    <name evidence="2" type="primary">UGT83A1</name>
    <name evidence="2" type="ORF">AXF42_Ash015936</name>
</gene>
<reference evidence="2 3" key="1">
    <citation type="journal article" date="2017" name="Nature">
        <title>The Apostasia genome and the evolution of orchids.</title>
        <authorList>
            <person name="Zhang G.Q."/>
            <person name="Liu K.W."/>
            <person name="Li Z."/>
            <person name="Lohaus R."/>
            <person name="Hsiao Y.Y."/>
            <person name="Niu S.C."/>
            <person name="Wang J.Y."/>
            <person name="Lin Y.C."/>
            <person name="Xu Q."/>
            <person name="Chen L.J."/>
            <person name="Yoshida K."/>
            <person name="Fujiwara S."/>
            <person name="Wang Z.W."/>
            <person name="Zhang Y.Q."/>
            <person name="Mitsuda N."/>
            <person name="Wang M."/>
            <person name="Liu G.H."/>
            <person name="Pecoraro L."/>
            <person name="Huang H.X."/>
            <person name="Xiao X.J."/>
            <person name="Lin M."/>
            <person name="Wu X.Y."/>
            <person name="Wu W.L."/>
            <person name="Chen Y.Y."/>
            <person name="Chang S.B."/>
            <person name="Sakamoto S."/>
            <person name="Ohme-Takagi M."/>
            <person name="Yagi M."/>
            <person name="Zeng S.J."/>
            <person name="Shen C.Y."/>
            <person name="Yeh C.M."/>
            <person name="Luo Y.B."/>
            <person name="Tsai W.C."/>
            <person name="Van de Peer Y."/>
            <person name="Liu Z.J."/>
        </authorList>
    </citation>
    <scope>NUCLEOTIDE SEQUENCE [LARGE SCALE GENOMIC DNA]</scope>
    <source>
        <strain evidence="3">cv. Shenzhen</strain>
        <tissue evidence="2">Stem</tissue>
    </source>
</reference>
<dbReference type="OrthoDB" id="5835829at2759"/>
<protein>
    <submittedName>
        <fullName evidence="2">UDP-glycosyltransferase 83A1</fullName>
        <ecNumber evidence="2">2.4.1.-</ecNumber>
    </submittedName>
</protein>
<dbReference type="CDD" id="cd03784">
    <property type="entry name" value="GT1_Gtf-like"/>
    <property type="match status" value="1"/>
</dbReference>
<proteinExistence type="predicted"/>
<dbReference type="PANTHER" id="PTHR48045:SF28">
    <property type="entry name" value="UDP-GLYCOSYLTRANSFERASE 83A1"/>
    <property type="match status" value="1"/>
</dbReference>
<organism evidence="2 3">
    <name type="scientific">Apostasia shenzhenica</name>
    <dbReference type="NCBI Taxonomy" id="1088818"/>
    <lineage>
        <taxon>Eukaryota</taxon>
        <taxon>Viridiplantae</taxon>
        <taxon>Streptophyta</taxon>
        <taxon>Embryophyta</taxon>
        <taxon>Tracheophyta</taxon>
        <taxon>Spermatophyta</taxon>
        <taxon>Magnoliopsida</taxon>
        <taxon>Liliopsida</taxon>
        <taxon>Asparagales</taxon>
        <taxon>Orchidaceae</taxon>
        <taxon>Apostasioideae</taxon>
        <taxon>Apostasia</taxon>
    </lineage>
</organism>
<keyword evidence="1 2" id="KW-0808">Transferase</keyword>
<dbReference type="FunFam" id="3.40.50.2000:FF:000061">
    <property type="entry name" value="UDP-glycosyltransferase 83A1"/>
    <property type="match status" value="1"/>
</dbReference>
<accession>A0A2I0AWF6</accession>
<keyword evidence="2" id="KW-0328">Glycosyltransferase</keyword>
<sequence length="408" mass="45326">MAASSSPPHALILPYPAQSHVIALLELSYYLIDRGFTITFLNTQFNHDRLLAVLKFTCFVADESVSWAFDVAKKLNLRSAAFFPAAAAVLATNFSIPQLILDGIIDEEGELKHMGEHERSAGTAAMDAAKFYWNCFADKTTRRVFFHYIVSNNRAVAAAEFIICNTFQELESPALSQAPNILPVGPLLSGCRPGRPSGFFWPPETDCLRWLDQQPLASVVYVAFGSHTIFTPVQFQELALGLELTGRPFLLVVRPDITDVEDQPYPARFVERVAGGRGKVVGWSPQQQVLSHRSIACFVTHCGWNSTLEGVRNGVPFLCWPQFCDQFFNESYICDVWRTGVRMERDENGIISKEKIASKVEELLGDGGIKARSSALKEKALRSIEEGGSSFENLNRFAEAMKDSSRAS</sequence>
<dbReference type="InterPro" id="IPR002213">
    <property type="entry name" value="UDP_glucos_trans"/>
</dbReference>
<dbReference type="PANTHER" id="PTHR48045">
    <property type="entry name" value="UDP-GLYCOSYLTRANSFERASE 72B1"/>
    <property type="match status" value="1"/>
</dbReference>
<dbReference type="GO" id="GO:0008194">
    <property type="term" value="F:UDP-glycosyltransferase activity"/>
    <property type="evidence" value="ECO:0007669"/>
    <property type="project" value="InterPro"/>
</dbReference>
<dbReference type="SUPFAM" id="SSF53756">
    <property type="entry name" value="UDP-Glycosyltransferase/glycogen phosphorylase"/>
    <property type="match status" value="1"/>
</dbReference>